<evidence type="ECO:0000313" key="8">
    <source>
        <dbReference type="EMBL" id="QCP49800.1"/>
    </source>
</evidence>
<dbReference type="GO" id="GO:0031640">
    <property type="term" value="P:killing of cells of another organism"/>
    <property type="evidence" value="ECO:0007669"/>
    <property type="project" value="UniProtKB-KW"/>
</dbReference>
<keyword evidence="9" id="KW-1185">Reference proteome</keyword>
<dbReference type="CDD" id="cd00737">
    <property type="entry name" value="lyz_endolysin_autolysin"/>
    <property type="match status" value="1"/>
</dbReference>
<keyword evidence="5" id="KW-1035">Host cytoplasm</keyword>
<dbReference type="PANTHER" id="PTHR38107">
    <property type="match status" value="1"/>
</dbReference>
<accession>A0A4V1EHC6</accession>
<dbReference type="AlphaFoldDB" id="A0A4V1EHC6"/>
<dbReference type="InterPro" id="IPR033907">
    <property type="entry name" value="Endolysin_autolysin"/>
</dbReference>
<dbReference type="InterPro" id="IPR023346">
    <property type="entry name" value="Lysozyme-like_dom_sf"/>
</dbReference>
<evidence type="ECO:0000256" key="7">
    <source>
        <dbReference type="RuleBase" id="RU003788"/>
    </source>
</evidence>
<name>A0A4V1EHC6_9BURK</name>
<comment type="similarity">
    <text evidence="7">Belongs to the glycosyl hydrolase 24 family.</text>
</comment>
<evidence type="ECO:0000313" key="9">
    <source>
        <dbReference type="Proteomes" id="UP000298656"/>
    </source>
</evidence>
<dbReference type="SUPFAM" id="SSF53955">
    <property type="entry name" value="Lysozyme-like"/>
    <property type="match status" value="1"/>
</dbReference>
<dbReference type="HAMAP" id="MF_04110">
    <property type="entry name" value="ENDOLYSIN_T4"/>
    <property type="match status" value="1"/>
</dbReference>
<comment type="catalytic activity">
    <reaction evidence="1 7">
        <text>Hydrolysis of (1-&gt;4)-beta-linkages between N-acetylmuramic acid and N-acetyl-D-glucosamine residues in a peptidoglycan and between N-acetyl-D-glucosamine residues in chitodextrins.</text>
        <dbReference type="EC" id="3.2.1.17"/>
    </reaction>
</comment>
<gene>
    <name evidence="8" type="ORF">FAZ95_11820</name>
</gene>
<keyword evidence="6 7" id="KW-0326">Glycosidase</keyword>
<dbReference type="Gene3D" id="1.10.530.40">
    <property type="match status" value="1"/>
</dbReference>
<dbReference type="GO" id="GO:0009253">
    <property type="term" value="P:peptidoglycan catabolic process"/>
    <property type="evidence" value="ECO:0007669"/>
    <property type="project" value="InterPro"/>
</dbReference>
<dbReference type="RefSeq" id="WP_137332624.1">
    <property type="nucleotide sequence ID" value="NZ_CP040077.1"/>
</dbReference>
<dbReference type="KEGG" id="tvl:FAZ95_11820"/>
<keyword evidence="4 7" id="KW-0378">Hydrolase</keyword>
<dbReference type="PANTHER" id="PTHR38107:SF3">
    <property type="entry name" value="LYSOZYME RRRD-RELATED"/>
    <property type="match status" value="1"/>
</dbReference>
<dbReference type="GO" id="GO:0003796">
    <property type="term" value="F:lysozyme activity"/>
    <property type="evidence" value="ECO:0007669"/>
    <property type="project" value="UniProtKB-EC"/>
</dbReference>
<dbReference type="InterPro" id="IPR023347">
    <property type="entry name" value="Lysozyme_dom_sf"/>
</dbReference>
<keyword evidence="2 7" id="KW-0929">Antimicrobial</keyword>
<evidence type="ECO:0000256" key="6">
    <source>
        <dbReference type="ARBA" id="ARBA00023295"/>
    </source>
</evidence>
<evidence type="ECO:0000256" key="2">
    <source>
        <dbReference type="ARBA" id="ARBA00022529"/>
    </source>
</evidence>
<dbReference type="InterPro" id="IPR051018">
    <property type="entry name" value="Bacteriophage_GH24"/>
</dbReference>
<dbReference type="InterPro" id="IPR002196">
    <property type="entry name" value="Glyco_hydro_24"/>
</dbReference>
<sequence length="160" mass="17369">MSMQMSDHGRSLLTQWEGYRNQAYDDGVGVLTIGVGHALTPTEKSSGALDINGTPVPYAGGISDDQVQALLAYDLRKYEGALNDAIATDLTQNQFDALVSFCFNIGVNGFQSSSALSDVNNNNLNAVPDDLRKWEKAGGVYNQGLANRRENEIKLWLGQI</sequence>
<keyword evidence="3 7" id="KW-0081">Bacteriolytic enzyme</keyword>
<evidence type="ECO:0000256" key="4">
    <source>
        <dbReference type="ARBA" id="ARBA00022801"/>
    </source>
</evidence>
<evidence type="ECO:0000256" key="3">
    <source>
        <dbReference type="ARBA" id="ARBA00022638"/>
    </source>
</evidence>
<reference evidence="8 9" key="1">
    <citation type="submission" date="2019-05" db="EMBL/GenBank/DDBJ databases">
        <title>Burkholderia sp. DHOD12, isolated from subtropical forest soil.</title>
        <authorList>
            <person name="Gao Z.-H."/>
            <person name="Qiu L.-H."/>
        </authorList>
    </citation>
    <scope>NUCLEOTIDE SEQUENCE [LARGE SCALE GENOMIC DNA]</scope>
    <source>
        <strain evidence="8 9">DHOD12</strain>
    </source>
</reference>
<dbReference type="Pfam" id="PF00959">
    <property type="entry name" value="Phage_lysozyme"/>
    <property type="match status" value="1"/>
</dbReference>
<dbReference type="OrthoDB" id="5327667at2"/>
<evidence type="ECO:0000256" key="1">
    <source>
        <dbReference type="ARBA" id="ARBA00000632"/>
    </source>
</evidence>
<dbReference type="EMBL" id="CP040077">
    <property type="protein sequence ID" value="QCP49800.1"/>
    <property type="molecule type" value="Genomic_DNA"/>
</dbReference>
<dbReference type="GO" id="GO:0016998">
    <property type="term" value="P:cell wall macromolecule catabolic process"/>
    <property type="evidence" value="ECO:0007669"/>
    <property type="project" value="InterPro"/>
</dbReference>
<proteinExistence type="inferred from homology"/>
<dbReference type="EC" id="3.2.1.17" evidence="7"/>
<dbReference type="Proteomes" id="UP000298656">
    <property type="component" value="Chromosome 1"/>
</dbReference>
<organism evidence="8 9">
    <name type="scientific">Trinickia violacea</name>
    <dbReference type="NCBI Taxonomy" id="2571746"/>
    <lineage>
        <taxon>Bacteria</taxon>
        <taxon>Pseudomonadati</taxon>
        <taxon>Pseudomonadota</taxon>
        <taxon>Betaproteobacteria</taxon>
        <taxon>Burkholderiales</taxon>
        <taxon>Burkholderiaceae</taxon>
        <taxon>Trinickia</taxon>
    </lineage>
</organism>
<dbReference type="GO" id="GO:0042742">
    <property type="term" value="P:defense response to bacterium"/>
    <property type="evidence" value="ECO:0007669"/>
    <property type="project" value="UniProtKB-KW"/>
</dbReference>
<protein>
    <recommendedName>
        <fullName evidence="7">Lysozyme</fullName>
        <ecNumber evidence="7">3.2.1.17</ecNumber>
    </recommendedName>
</protein>
<dbReference type="InterPro" id="IPR034690">
    <property type="entry name" value="Endolysin_T4_type"/>
</dbReference>
<evidence type="ECO:0000256" key="5">
    <source>
        <dbReference type="ARBA" id="ARBA00023200"/>
    </source>
</evidence>